<dbReference type="AlphaFoldDB" id="R4K011"/>
<dbReference type="EMBL" id="CP003261">
    <property type="protein sequence ID" value="AGK95908.1"/>
    <property type="molecule type" value="Genomic_DNA"/>
</dbReference>
<evidence type="ECO:0000256" key="2">
    <source>
        <dbReference type="SAM" id="SignalP"/>
    </source>
</evidence>
<accession>R4K011</accession>
<dbReference type="HOGENOM" id="CLU_119419_0_0_9"/>
<keyword evidence="4" id="KW-1185">Reference proteome</keyword>
<evidence type="ECO:0000256" key="1">
    <source>
        <dbReference type="SAM" id="MobiDB-lite"/>
    </source>
</evidence>
<keyword evidence="2" id="KW-0732">Signal</keyword>
<organism evidence="3 4">
    <name type="scientific">Clostridium pasteurianum BC1</name>
    <dbReference type="NCBI Taxonomy" id="86416"/>
    <lineage>
        <taxon>Bacteria</taxon>
        <taxon>Bacillati</taxon>
        <taxon>Bacillota</taxon>
        <taxon>Clostridia</taxon>
        <taxon>Eubacteriales</taxon>
        <taxon>Clostridiaceae</taxon>
        <taxon>Clostridium</taxon>
    </lineage>
</organism>
<dbReference type="PATRIC" id="fig|86416.3.peg.879"/>
<feature type="region of interest" description="Disordered" evidence="1">
    <location>
        <begin position="175"/>
        <end position="197"/>
    </location>
</feature>
<dbReference type="Proteomes" id="UP000013523">
    <property type="component" value="Chromosome"/>
</dbReference>
<evidence type="ECO:0000313" key="3">
    <source>
        <dbReference type="EMBL" id="AGK95908.1"/>
    </source>
</evidence>
<feature type="chain" id="PRO_5004374414" evidence="2">
    <location>
        <begin position="27"/>
        <end position="197"/>
    </location>
</feature>
<evidence type="ECO:0000313" key="4">
    <source>
        <dbReference type="Proteomes" id="UP000013523"/>
    </source>
</evidence>
<dbReference type="RefSeq" id="WP_015614232.1">
    <property type="nucleotide sequence ID" value="NC_021182.1"/>
</dbReference>
<sequence length="197" mass="21136">MKLRKKLISLFVAASLTLGTGITAFAAPKNATAADLGIVSKAVTTFVELTNASKTISVLFTKRNDVITALTHSKFDAFVSVAAKYLAHHPSLSASDLQTVISDITDVRSKYPGVTTVADYQKLSEADKTVIRNDVRHAAAALGLTVTRSADGSYVVKDSTTGSVIDVIVSSKKINDKQNKDKQNKDKQDKDKQNHGK</sequence>
<dbReference type="KEGG" id="cpas:Clopa_0891"/>
<feature type="signal peptide" evidence="2">
    <location>
        <begin position="1"/>
        <end position="26"/>
    </location>
</feature>
<protein>
    <submittedName>
        <fullName evidence="3">Uncharacterized protein</fullName>
    </submittedName>
</protein>
<reference evidence="3 4" key="1">
    <citation type="submission" date="2012-01" db="EMBL/GenBank/DDBJ databases">
        <title>Complete sequence of chromosome of Clostridium pasteurianum BC1.</title>
        <authorList>
            <consortium name="US DOE Joint Genome Institute"/>
            <person name="Lucas S."/>
            <person name="Han J."/>
            <person name="Lapidus A."/>
            <person name="Cheng J.-F."/>
            <person name="Goodwin L."/>
            <person name="Pitluck S."/>
            <person name="Peters L."/>
            <person name="Mikhailova N."/>
            <person name="Teshima H."/>
            <person name="Detter J.C."/>
            <person name="Han C."/>
            <person name="Tapia R."/>
            <person name="Land M."/>
            <person name="Hauser L."/>
            <person name="Kyrpides N."/>
            <person name="Ivanova N."/>
            <person name="Pagani I."/>
            <person name="Dunn J."/>
            <person name="Taghavi S."/>
            <person name="Francis A."/>
            <person name="van der Lelie D."/>
            <person name="Woyke T."/>
        </authorList>
    </citation>
    <scope>NUCLEOTIDE SEQUENCE [LARGE SCALE GENOMIC DNA]</scope>
    <source>
        <strain evidence="3 4">BC1</strain>
    </source>
</reference>
<proteinExistence type="predicted"/>
<name>R4K011_CLOPA</name>
<gene>
    <name evidence="3" type="ORF">Clopa_0891</name>
</gene>